<dbReference type="OrthoDB" id="3487136at2759"/>
<sequence length="191" mass="19859">MKALCVTENRALELRDIQSPSSPPPGYVNVKITAAAINHGDITFFKLQGAASLATGARLESVWGASAAGTVTEISANVPSSSLGRKVAIYRGLAAVSDSLGLWCETAQIPYGACLLLPDHVDAKDYSGSLVNVVTDYAFLETAAAEGHHGVVVTAGGSATGRAIAVLARRRGMPILTIVRSDRAKGEIQQL</sequence>
<dbReference type="Gene3D" id="3.90.180.10">
    <property type="entry name" value="Medium-chain alcohol dehydrogenases, catalytic domain"/>
    <property type="match status" value="1"/>
</dbReference>
<dbReference type="GO" id="GO:0070402">
    <property type="term" value="F:NADPH binding"/>
    <property type="evidence" value="ECO:0007669"/>
    <property type="project" value="TreeGrafter"/>
</dbReference>
<dbReference type="PANTHER" id="PTHR48106:SF18">
    <property type="entry name" value="QUINONE OXIDOREDUCTASE PIG3"/>
    <property type="match status" value="1"/>
</dbReference>
<feature type="domain" description="Alcohol dehydrogenase-like N-terminal" evidence="3">
    <location>
        <begin position="25"/>
        <end position="115"/>
    </location>
</feature>
<keyword evidence="5" id="KW-1185">Reference proteome</keyword>
<evidence type="ECO:0000256" key="1">
    <source>
        <dbReference type="ARBA" id="ARBA00022857"/>
    </source>
</evidence>
<gene>
    <name evidence="4" type="ORF">NA56DRAFT_647215</name>
</gene>
<keyword evidence="1" id="KW-0521">NADP</keyword>
<evidence type="ECO:0000259" key="3">
    <source>
        <dbReference type="Pfam" id="PF08240"/>
    </source>
</evidence>
<dbReference type="Gene3D" id="3.40.50.720">
    <property type="entry name" value="NAD(P)-binding Rossmann-like Domain"/>
    <property type="match status" value="1"/>
</dbReference>
<accession>A0A2J6PZP2</accession>
<reference evidence="4 5" key="1">
    <citation type="submission" date="2016-05" db="EMBL/GenBank/DDBJ databases">
        <title>A degradative enzymes factory behind the ericoid mycorrhizal symbiosis.</title>
        <authorList>
            <consortium name="DOE Joint Genome Institute"/>
            <person name="Martino E."/>
            <person name="Morin E."/>
            <person name="Grelet G."/>
            <person name="Kuo A."/>
            <person name="Kohler A."/>
            <person name="Daghino S."/>
            <person name="Barry K."/>
            <person name="Choi C."/>
            <person name="Cichocki N."/>
            <person name="Clum A."/>
            <person name="Copeland A."/>
            <person name="Hainaut M."/>
            <person name="Haridas S."/>
            <person name="Labutti K."/>
            <person name="Lindquist E."/>
            <person name="Lipzen A."/>
            <person name="Khouja H.-R."/>
            <person name="Murat C."/>
            <person name="Ohm R."/>
            <person name="Olson A."/>
            <person name="Spatafora J."/>
            <person name="Veneault-Fourrey C."/>
            <person name="Henrissat B."/>
            <person name="Grigoriev I."/>
            <person name="Martin F."/>
            <person name="Perotto S."/>
        </authorList>
    </citation>
    <scope>NUCLEOTIDE SEQUENCE [LARGE SCALE GENOMIC DNA]</scope>
    <source>
        <strain evidence="4 5">UAMH 7357</strain>
    </source>
</reference>
<dbReference type="STRING" id="1745343.A0A2J6PZP2"/>
<dbReference type="EMBL" id="KZ613489">
    <property type="protein sequence ID" value="PMD19507.1"/>
    <property type="molecule type" value="Genomic_DNA"/>
</dbReference>
<dbReference type="GO" id="GO:0016651">
    <property type="term" value="F:oxidoreductase activity, acting on NAD(P)H"/>
    <property type="evidence" value="ECO:0007669"/>
    <property type="project" value="TreeGrafter"/>
</dbReference>
<evidence type="ECO:0000313" key="5">
    <source>
        <dbReference type="Proteomes" id="UP000235672"/>
    </source>
</evidence>
<dbReference type="AlphaFoldDB" id="A0A2J6PZP2"/>
<dbReference type="InterPro" id="IPR013154">
    <property type="entry name" value="ADH-like_N"/>
</dbReference>
<organism evidence="4 5">
    <name type="scientific">Hyaloscypha hepaticicola</name>
    <dbReference type="NCBI Taxonomy" id="2082293"/>
    <lineage>
        <taxon>Eukaryota</taxon>
        <taxon>Fungi</taxon>
        <taxon>Dikarya</taxon>
        <taxon>Ascomycota</taxon>
        <taxon>Pezizomycotina</taxon>
        <taxon>Leotiomycetes</taxon>
        <taxon>Helotiales</taxon>
        <taxon>Hyaloscyphaceae</taxon>
        <taxon>Hyaloscypha</taxon>
    </lineage>
</organism>
<dbReference type="Pfam" id="PF08240">
    <property type="entry name" value="ADH_N"/>
    <property type="match status" value="1"/>
</dbReference>
<dbReference type="PANTHER" id="PTHR48106">
    <property type="entry name" value="QUINONE OXIDOREDUCTASE PIG3-RELATED"/>
    <property type="match status" value="1"/>
</dbReference>
<evidence type="ECO:0000256" key="2">
    <source>
        <dbReference type="ARBA" id="ARBA00023002"/>
    </source>
</evidence>
<keyword evidence="2" id="KW-0560">Oxidoreductase</keyword>
<name>A0A2J6PZP2_9HELO</name>
<proteinExistence type="predicted"/>
<dbReference type="SUPFAM" id="SSF50129">
    <property type="entry name" value="GroES-like"/>
    <property type="match status" value="1"/>
</dbReference>
<dbReference type="InterPro" id="IPR011032">
    <property type="entry name" value="GroES-like_sf"/>
</dbReference>
<dbReference type="Proteomes" id="UP000235672">
    <property type="component" value="Unassembled WGS sequence"/>
</dbReference>
<evidence type="ECO:0000313" key="4">
    <source>
        <dbReference type="EMBL" id="PMD19507.1"/>
    </source>
</evidence>
<protein>
    <submittedName>
        <fullName evidence="4">GroES-like protein</fullName>
    </submittedName>
</protein>